<keyword evidence="3" id="KW-0805">Transcription regulation</keyword>
<dbReference type="GO" id="GO:0006357">
    <property type="term" value="P:regulation of transcription by RNA polymerase II"/>
    <property type="evidence" value="ECO:0007669"/>
    <property type="project" value="InterPro"/>
</dbReference>
<reference evidence="7" key="1">
    <citation type="submission" date="2013-12" db="EMBL/GenBank/DDBJ databases">
        <authorList>
            <person name="Genoscope - CEA"/>
        </authorList>
    </citation>
    <scope>NUCLEOTIDE SEQUENCE</scope>
    <source>
        <strain evidence="7">CBS 1993</strain>
    </source>
</reference>
<dbReference type="OrthoDB" id="203279at2759"/>
<feature type="compositionally biased region" description="Basic and acidic residues" evidence="6">
    <location>
        <begin position="142"/>
        <end position="164"/>
    </location>
</feature>
<evidence type="ECO:0000313" key="8">
    <source>
        <dbReference type="Proteomes" id="UP000019384"/>
    </source>
</evidence>
<dbReference type="Proteomes" id="UP000019384">
    <property type="component" value="Unassembled WGS sequence"/>
</dbReference>
<dbReference type="STRING" id="1382522.W6MR81"/>
<dbReference type="EMBL" id="HG793128">
    <property type="protein sequence ID" value="CDK27757.1"/>
    <property type="molecule type" value="Genomic_DNA"/>
</dbReference>
<name>W6MR81_9ASCO</name>
<feature type="region of interest" description="Disordered" evidence="6">
    <location>
        <begin position="135"/>
        <end position="183"/>
    </location>
</feature>
<organism evidence="7 8">
    <name type="scientific">Kuraishia capsulata CBS 1993</name>
    <dbReference type="NCBI Taxonomy" id="1382522"/>
    <lineage>
        <taxon>Eukaryota</taxon>
        <taxon>Fungi</taxon>
        <taxon>Dikarya</taxon>
        <taxon>Ascomycota</taxon>
        <taxon>Saccharomycotina</taxon>
        <taxon>Pichiomycetes</taxon>
        <taxon>Pichiales</taxon>
        <taxon>Pichiaceae</taxon>
        <taxon>Kuraishia</taxon>
    </lineage>
</organism>
<evidence type="ECO:0000256" key="2">
    <source>
        <dbReference type="ARBA" id="ARBA00005942"/>
    </source>
</evidence>
<gene>
    <name evidence="7" type="ORF">KUCA_T00003736001</name>
</gene>
<sequence length="183" mass="20457">MHSDLMICTYSLIHPCLGSSTKHQTPAPIMQKRHSNLMAKLDSNAELMTQKFQNILDLSSILDKSQGTLAIETLQIEADSSTIIRLTEELLSISRTLKESWILGQLPQIEVDKVQEGLYDKMNLLLDSITYGDVSKNSSQEATEKTDNGNVQDSEHTREARPEDEAVADAEISEADFEDVMMN</sequence>
<evidence type="ECO:0000256" key="3">
    <source>
        <dbReference type="ARBA" id="ARBA00023015"/>
    </source>
</evidence>
<evidence type="ECO:0000256" key="6">
    <source>
        <dbReference type="SAM" id="MobiDB-lite"/>
    </source>
</evidence>
<dbReference type="Gene3D" id="6.10.280.160">
    <property type="entry name" value="Mediator of RNA polymerase II transcription subunit 22"/>
    <property type="match status" value="1"/>
</dbReference>
<dbReference type="GO" id="GO:0003712">
    <property type="term" value="F:transcription coregulator activity"/>
    <property type="evidence" value="ECO:0007669"/>
    <property type="project" value="InterPro"/>
</dbReference>
<keyword evidence="5" id="KW-0539">Nucleus</keyword>
<proteinExistence type="inferred from homology"/>
<evidence type="ECO:0008006" key="9">
    <source>
        <dbReference type="Google" id="ProtNLM"/>
    </source>
</evidence>
<dbReference type="Pfam" id="PF06179">
    <property type="entry name" value="Med22"/>
    <property type="match status" value="1"/>
</dbReference>
<dbReference type="HOGENOM" id="CLU_1475392_0_0_1"/>
<keyword evidence="8" id="KW-1185">Reference proteome</keyword>
<keyword evidence="4" id="KW-0804">Transcription</keyword>
<protein>
    <recommendedName>
        <fullName evidence="9">Mediator of RNA polymerase II transcription subunit 22</fullName>
    </recommendedName>
</protein>
<dbReference type="InterPro" id="IPR009332">
    <property type="entry name" value="Med22"/>
</dbReference>
<reference evidence="7" key="2">
    <citation type="submission" date="2014-02" db="EMBL/GenBank/DDBJ databases">
        <title>Complete DNA sequence of /Kuraishia capsulata/ illustrates novel genomic features among budding yeasts (/Saccharomycotina/).</title>
        <authorList>
            <person name="Morales L."/>
            <person name="Noel B."/>
            <person name="Porcel B."/>
            <person name="Marcet-Houben M."/>
            <person name="Hullo M-F."/>
            <person name="Sacerdot C."/>
            <person name="Tekaia F."/>
            <person name="Leh-Louis V."/>
            <person name="Despons L."/>
            <person name="Khanna V."/>
            <person name="Aury J-M."/>
            <person name="Barbe V."/>
            <person name="Couloux A."/>
            <person name="Labadie K."/>
            <person name="Pelletier E."/>
            <person name="Souciet J-L."/>
            <person name="Boekhout T."/>
            <person name="Gabaldon T."/>
            <person name="Wincker P."/>
            <person name="Dujon B."/>
        </authorList>
    </citation>
    <scope>NUCLEOTIDE SEQUENCE</scope>
    <source>
        <strain evidence="7">CBS 1993</strain>
    </source>
</reference>
<dbReference type="GO" id="GO:0016592">
    <property type="term" value="C:mediator complex"/>
    <property type="evidence" value="ECO:0007669"/>
    <property type="project" value="InterPro"/>
</dbReference>
<evidence type="ECO:0000256" key="5">
    <source>
        <dbReference type="ARBA" id="ARBA00023242"/>
    </source>
</evidence>
<dbReference type="AlphaFoldDB" id="W6MR81"/>
<evidence type="ECO:0000256" key="4">
    <source>
        <dbReference type="ARBA" id="ARBA00023163"/>
    </source>
</evidence>
<comment type="subcellular location">
    <subcellularLocation>
        <location evidence="1">Nucleus</location>
    </subcellularLocation>
</comment>
<evidence type="ECO:0000313" key="7">
    <source>
        <dbReference type="EMBL" id="CDK27757.1"/>
    </source>
</evidence>
<feature type="compositionally biased region" description="Acidic residues" evidence="6">
    <location>
        <begin position="165"/>
        <end position="183"/>
    </location>
</feature>
<accession>W6MR81</accession>
<comment type="similarity">
    <text evidence="2">Belongs to the Mediator complex subunit 22 family.</text>
</comment>
<dbReference type="GeneID" id="34521138"/>
<dbReference type="RefSeq" id="XP_022459750.1">
    <property type="nucleotide sequence ID" value="XM_022602181.1"/>
</dbReference>
<evidence type="ECO:0000256" key="1">
    <source>
        <dbReference type="ARBA" id="ARBA00004123"/>
    </source>
</evidence>